<reference evidence="2" key="2">
    <citation type="journal article" date="2015" name="Fish Shellfish Immunol.">
        <title>Early steps in the European eel (Anguilla anguilla)-Vibrio vulnificus interaction in the gills: Role of the RtxA13 toxin.</title>
        <authorList>
            <person name="Callol A."/>
            <person name="Pajuelo D."/>
            <person name="Ebbesson L."/>
            <person name="Teles M."/>
            <person name="MacKenzie S."/>
            <person name="Amaro C."/>
        </authorList>
    </citation>
    <scope>NUCLEOTIDE SEQUENCE</scope>
</reference>
<organism evidence="2">
    <name type="scientific">Anguilla anguilla</name>
    <name type="common">European freshwater eel</name>
    <name type="synonym">Muraena anguilla</name>
    <dbReference type="NCBI Taxonomy" id="7936"/>
    <lineage>
        <taxon>Eukaryota</taxon>
        <taxon>Metazoa</taxon>
        <taxon>Chordata</taxon>
        <taxon>Craniata</taxon>
        <taxon>Vertebrata</taxon>
        <taxon>Euteleostomi</taxon>
        <taxon>Actinopterygii</taxon>
        <taxon>Neopterygii</taxon>
        <taxon>Teleostei</taxon>
        <taxon>Anguilliformes</taxon>
        <taxon>Anguillidae</taxon>
        <taxon>Anguilla</taxon>
    </lineage>
</organism>
<accession>A0A0E9X1S9</accession>
<sequence length="99" mass="11517">MYFKKVLLMHNQENILSKTAFKCICTVFLLFFFCKQRFTGIIVLEGTVGCNILSCLCTYTVCPPGAFEVTAFFSIKPSFKRYDSRTVLVPFQFMLFFYL</sequence>
<evidence type="ECO:0000313" key="2">
    <source>
        <dbReference type="EMBL" id="JAH96396.1"/>
    </source>
</evidence>
<reference evidence="2" key="1">
    <citation type="submission" date="2014-11" db="EMBL/GenBank/DDBJ databases">
        <authorList>
            <person name="Amaro Gonzalez C."/>
        </authorList>
    </citation>
    <scope>NUCLEOTIDE SEQUENCE</scope>
</reference>
<keyword evidence="1" id="KW-0472">Membrane</keyword>
<dbReference type="EMBL" id="GBXM01012181">
    <property type="protein sequence ID" value="JAH96396.1"/>
    <property type="molecule type" value="Transcribed_RNA"/>
</dbReference>
<protein>
    <submittedName>
        <fullName evidence="2">Uncharacterized protein</fullName>
    </submittedName>
</protein>
<feature type="transmembrane region" description="Helical" evidence="1">
    <location>
        <begin position="15"/>
        <end position="34"/>
    </location>
</feature>
<evidence type="ECO:0000256" key="1">
    <source>
        <dbReference type="SAM" id="Phobius"/>
    </source>
</evidence>
<proteinExistence type="predicted"/>
<keyword evidence="1" id="KW-0812">Transmembrane</keyword>
<dbReference type="AlphaFoldDB" id="A0A0E9X1S9"/>
<keyword evidence="1" id="KW-1133">Transmembrane helix</keyword>
<name>A0A0E9X1S9_ANGAN</name>